<dbReference type="Proteomes" id="UP000580910">
    <property type="component" value="Unassembled WGS sequence"/>
</dbReference>
<feature type="transmembrane region" description="Helical" evidence="1">
    <location>
        <begin position="36"/>
        <end position="57"/>
    </location>
</feature>
<evidence type="ECO:0000313" key="3">
    <source>
        <dbReference type="Proteomes" id="UP000580910"/>
    </source>
</evidence>
<keyword evidence="1" id="KW-0472">Membrane</keyword>
<dbReference type="AlphaFoldDB" id="A0A7W3J3S1"/>
<protein>
    <submittedName>
        <fullName evidence="2">Uncharacterized protein</fullName>
    </submittedName>
</protein>
<evidence type="ECO:0000256" key="1">
    <source>
        <dbReference type="SAM" id="Phobius"/>
    </source>
</evidence>
<organism evidence="2 3">
    <name type="scientific">Nocardioides ginsengisegetis</name>
    <dbReference type="NCBI Taxonomy" id="661491"/>
    <lineage>
        <taxon>Bacteria</taxon>
        <taxon>Bacillati</taxon>
        <taxon>Actinomycetota</taxon>
        <taxon>Actinomycetes</taxon>
        <taxon>Propionibacteriales</taxon>
        <taxon>Nocardioidaceae</taxon>
        <taxon>Nocardioides</taxon>
    </lineage>
</organism>
<keyword evidence="1" id="KW-1133">Transmembrane helix</keyword>
<evidence type="ECO:0000313" key="2">
    <source>
        <dbReference type="EMBL" id="MBA8805733.1"/>
    </source>
</evidence>
<gene>
    <name evidence="2" type="ORF">FB382_004078</name>
</gene>
<accession>A0A7W3J3S1</accession>
<keyword evidence="1" id="KW-0812">Transmembrane</keyword>
<comment type="caution">
    <text evidence="2">The sequence shown here is derived from an EMBL/GenBank/DDBJ whole genome shotgun (WGS) entry which is preliminary data.</text>
</comment>
<dbReference type="RefSeq" id="WP_182541758.1">
    <property type="nucleotide sequence ID" value="NZ_JACGXA010000003.1"/>
</dbReference>
<proteinExistence type="predicted"/>
<sequence>MPDNDLDPAASTQMFQAFVDRDRTEESAGRSMLPRVLAGVAALVVLLLLAIVALKLVG</sequence>
<dbReference type="EMBL" id="JACGXA010000003">
    <property type="protein sequence ID" value="MBA8805733.1"/>
    <property type="molecule type" value="Genomic_DNA"/>
</dbReference>
<name>A0A7W3J3S1_9ACTN</name>
<reference evidence="2 3" key="1">
    <citation type="submission" date="2020-07" db="EMBL/GenBank/DDBJ databases">
        <title>Sequencing the genomes of 1000 actinobacteria strains.</title>
        <authorList>
            <person name="Klenk H.-P."/>
        </authorList>
    </citation>
    <scope>NUCLEOTIDE SEQUENCE [LARGE SCALE GENOMIC DNA]</scope>
    <source>
        <strain evidence="2 3">DSM 21349</strain>
    </source>
</reference>
<keyword evidence="3" id="KW-1185">Reference proteome</keyword>